<dbReference type="EMBL" id="CP069037">
    <property type="protein sequence ID" value="QRD03610.1"/>
    <property type="molecule type" value="Genomic_DNA"/>
</dbReference>
<gene>
    <name evidence="1" type="ORF">JI435_419990</name>
</gene>
<keyword evidence="2" id="KW-1185">Reference proteome</keyword>
<accession>A0A7U2FI77</accession>
<dbReference type="Proteomes" id="UP000663193">
    <property type="component" value="Chromosome 15"/>
</dbReference>
<reference evidence="2" key="1">
    <citation type="journal article" date="2021" name="BMC Genomics">
        <title>Chromosome-level genome assembly and manually-curated proteome of model necrotroph Parastagonospora nodorum Sn15 reveals a genome-wide trove of candidate effector homologs, and redundancy of virulence-related functions within an accessory chromosome.</title>
        <authorList>
            <person name="Bertazzoni S."/>
            <person name="Jones D.A.B."/>
            <person name="Phan H.T."/>
            <person name="Tan K.-C."/>
            <person name="Hane J.K."/>
        </authorList>
    </citation>
    <scope>NUCLEOTIDE SEQUENCE [LARGE SCALE GENOMIC DNA]</scope>
    <source>
        <strain evidence="2">SN15 / ATCC MYA-4574 / FGSC 10173)</strain>
    </source>
</reference>
<name>A0A7U2FI77_PHANO</name>
<evidence type="ECO:0000313" key="1">
    <source>
        <dbReference type="EMBL" id="QRD03610.1"/>
    </source>
</evidence>
<organism evidence="1 2">
    <name type="scientific">Phaeosphaeria nodorum (strain SN15 / ATCC MYA-4574 / FGSC 10173)</name>
    <name type="common">Glume blotch fungus</name>
    <name type="synonym">Parastagonospora nodorum</name>
    <dbReference type="NCBI Taxonomy" id="321614"/>
    <lineage>
        <taxon>Eukaryota</taxon>
        <taxon>Fungi</taxon>
        <taxon>Dikarya</taxon>
        <taxon>Ascomycota</taxon>
        <taxon>Pezizomycotina</taxon>
        <taxon>Dothideomycetes</taxon>
        <taxon>Pleosporomycetidae</taxon>
        <taxon>Pleosporales</taxon>
        <taxon>Pleosporineae</taxon>
        <taxon>Phaeosphaeriaceae</taxon>
        <taxon>Parastagonospora</taxon>
    </lineage>
</organism>
<proteinExistence type="predicted"/>
<protein>
    <submittedName>
        <fullName evidence="1">Uncharacterized protein</fullName>
    </submittedName>
</protein>
<evidence type="ECO:0000313" key="2">
    <source>
        <dbReference type="Proteomes" id="UP000663193"/>
    </source>
</evidence>
<sequence>MASISGLIFFLPYFAPHLCNSCIKTAAWVGRDGLLKIFLLFRLIPFFASRLRSVGGWENRHVRCATHPAVHDACGPLTAGPGSLYPSDIFFLITAEVERVN</sequence>
<dbReference type="AlphaFoldDB" id="A0A7U2FI77"/>
<dbReference type="VEuPathDB" id="FungiDB:JI435_419990"/>